<organism evidence="3 4">
    <name type="scientific">Trichonephila inaurata madagascariensis</name>
    <dbReference type="NCBI Taxonomy" id="2747483"/>
    <lineage>
        <taxon>Eukaryota</taxon>
        <taxon>Metazoa</taxon>
        <taxon>Ecdysozoa</taxon>
        <taxon>Arthropoda</taxon>
        <taxon>Chelicerata</taxon>
        <taxon>Arachnida</taxon>
        <taxon>Araneae</taxon>
        <taxon>Araneomorphae</taxon>
        <taxon>Entelegynae</taxon>
        <taxon>Araneoidea</taxon>
        <taxon>Nephilidae</taxon>
        <taxon>Trichonephila</taxon>
        <taxon>Trichonephila inaurata</taxon>
    </lineage>
</organism>
<accession>A0A8X6JD24</accession>
<keyword evidence="4" id="KW-1185">Reference proteome</keyword>
<keyword evidence="2" id="KW-0472">Membrane</keyword>
<keyword evidence="2" id="KW-0812">Transmembrane</keyword>
<evidence type="ECO:0000313" key="4">
    <source>
        <dbReference type="Proteomes" id="UP000886998"/>
    </source>
</evidence>
<keyword evidence="2" id="KW-1133">Transmembrane helix</keyword>
<comment type="caution">
    <text evidence="3">The sequence shown here is derived from an EMBL/GenBank/DDBJ whole genome shotgun (WGS) entry which is preliminary data.</text>
</comment>
<feature type="region of interest" description="Disordered" evidence="1">
    <location>
        <begin position="1"/>
        <end position="23"/>
    </location>
</feature>
<name>A0A8X6JD24_9ARAC</name>
<sequence length="231" mass="25238">MGSLQHTAATSIPQSDILESDHPGQVAVSSELITATTSILQSDIPKSDPLGQLVSRELIAPTTCTSQPDITESDHPGQASVSSELIATPTSTHQSDTPESDPFNQLPASSELIANVQGGAIWFLFCYKFFLIYLIVKNEDDLKRDGALLPIDDSPIEINSTSCPTNSIPSEVPLQNNPVNETETNDLHLREEDGQALNVEERNDLMVLLNESKDFSVGRTNSFVKHFIKHR</sequence>
<gene>
    <name evidence="3" type="ORF">TNIN_335231</name>
</gene>
<dbReference type="EMBL" id="BMAV01027543">
    <property type="protein sequence ID" value="GFS60111.1"/>
    <property type="molecule type" value="Genomic_DNA"/>
</dbReference>
<reference evidence="3" key="1">
    <citation type="submission" date="2020-08" db="EMBL/GenBank/DDBJ databases">
        <title>Multicomponent nature underlies the extraordinary mechanical properties of spider dragline silk.</title>
        <authorList>
            <person name="Kono N."/>
            <person name="Nakamura H."/>
            <person name="Mori M."/>
            <person name="Yoshida Y."/>
            <person name="Ohtoshi R."/>
            <person name="Malay A.D."/>
            <person name="Moran D.A.P."/>
            <person name="Tomita M."/>
            <person name="Numata K."/>
            <person name="Arakawa K."/>
        </authorList>
    </citation>
    <scope>NUCLEOTIDE SEQUENCE</scope>
</reference>
<proteinExistence type="predicted"/>
<feature type="compositionally biased region" description="Polar residues" evidence="1">
    <location>
        <begin position="1"/>
        <end position="14"/>
    </location>
</feature>
<protein>
    <submittedName>
        <fullName evidence="3">Uncharacterized protein</fullName>
    </submittedName>
</protein>
<evidence type="ECO:0000256" key="2">
    <source>
        <dbReference type="SAM" id="Phobius"/>
    </source>
</evidence>
<evidence type="ECO:0000256" key="1">
    <source>
        <dbReference type="SAM" id="MobiDB-lite"/>
    </source>
</evidence>
<feature type="transmembrane region" description="Helical" evidence="2">
    <location>
        <begin position="119"/>
        <end position="136"/>
    </location>
</feature>
<dbReference type="AlphaFoldDB" id="A0A8X6JD24"/>
<evidence type="ECO:0000313" key="3">
    <source>
        <dbReference type="EMBL" id="GFS60111.1"/>
    </source>
</evidence>
<dbReference type="Proteomes" id="UP000886998">
    <property type="component" value="Unassembled WGS sequence"/>
</dbReference>